<name>A0ABS1U7Z3_9PROT</name>
<accession>A0ABS1U7Z3</accession>
<reference evidence="2 3" key="1">
    <citation type="submission" date="2021-01" db="EMBL/GenBank/DDBJ databases">
        <title>Belnapia mucosa sp. nov. and Belnapia arida sp. nov., isolated from the Tabernas Desert (Almeria, Spain).</title>
        <authorList>
            <person name="Molina-Menor E."/>
            <person name="Vidal-Verdu A."/>
            <person name="Calonge A."/>
            <person name="Satari L."/>
            <person name="Pereto J."/>
            <person name="Porcar M."/>
        </authorList>
    </citation>
    <scope>NUCLEOTIDE SEQUENCE [LARGE SCALE GENOMIC DNA]</scope>
    <source>
        <strain evidence="2 3">T18</strain>
    </source>
</reference>
<evidence type="ECO:0000313" key="3">
    <source>
        <dbReference type="Proteomes" id="UP000660885"/>
    </source>
</evidence>
<feature type="chain" id="PRO_5045637705" description="Secreted protein" evidence="1">
    <location>
        <begin position="24"/>
        <end position="69"/>
    </location>
</feature>
<dbReference type="EMBL" id="JAETWB010000017">
    <property type="protein sequence ID" value="MBL6080798.1"/>
    <property type="molecule type" value="Genomic_DNA"/>
</dbReference>
<comment type="caution">
    <text evidence="2">The sequence shown here is derived from an EMBL/GenBank/DDBJ whole genome shotgun (WGS) entry which is preliminary data.</text>
</comment>
<dbReference type="Proteomes" id="UP000660885">
    <property type="component" value="Unassembled WGS sequence"/>
</dbReference>
<evidence type="ECO:0000313" key="2">
    <source>
        <dbReference type="EMBL" id="MBL6080798.1"/>
    </source>
</evidence>
<evidence type="ECO:0008006" key="4">
    <source>
        <dbReference type="Google" id="ProtNLM"/>
    </source>
</evidence>
<sequence length="69" mass="7537">MANLWTKKNPLLSMMLSGTNAWAGAARSTMTAQVRRQHSAAMREGANRVTGFWTAAMTGATPKARKKRT</sequence>
<protein>
    <recommendedName>
        <fullName evidence="4">Secreted protein</fullName>
    </recommendedName>
</protein>
<gene>
    <name evidence="2" type="ORF">JMJ56_22545</name>
</gene>
<keyword evidence="3" id="KW-1185">Reference proteome</keyword>
<dbReference type="RefSeq" id="WP_202834025.1">
    <property type="nucleotide sequence ID" value="NZ_JAETWB010000017.1"/>
</dbReference>
<keyword evidence="1" id="KW-0732">Signal</keyword>
<evidence type="ECO:0000256" key="1">
    <source>
        <dbReference type="SAM" id="SignalP"/>
    </source>
</evidence>
<feature type="signal peptide" evidence="1">
    <location>
        <begin position="1"/>
        <end position="23"/>
    </location>
</feature>
<organism evidence="2 3">
    <name type="scientific">Belnapia arida</name>
    <dbReference type="NCBI Taxonomy" id="2804533"/>
    <lineage>
        <taxon>Bacteria</taxon>
        <taxon>Pseudomonadati</taxon>
        <taxon>Pseudomonadota</taxon>
        <taxon>Alphaproteobacteria</taxon>
        <taxon>Acetobacterales</taxon>
        <taxon>Roseomonadaceae</taxon>
        <taxon>Belnapia</taxon>
    </lineage>
</organism>
<proteinExistence type="predicted"/>